<dbReference type="Gene3D" id="3.30.465.10">
    <property type="match status" value="1"/>
</dbReference>
<dbReference type="PROSITE" id="PS51387">
    <property type="entry name" value="FAD_PCMH"/>
    <property type="match status" value="1"/>
</dbReference>
<keyword evidence="8 20" id="KW-0963">Cytoplasm</keyword>
<keyword evidence="14 20" id="KW-0573">Peptidoglycan synthesis</keyword>
<keyword evidence="12 20" id="KW-0521">NADP</keyword>
<comment type="pathway">
    <text evidence="4 20">Cell wall biogenesis; peptidoglycan biosynthesis.</text>
</comment>
<evidence type="ECO:0000256" key="12">
    <source>
        <dbReference type="ARBA" id="ARBA00022857"/>
    </source>
</evidence>
<dbReference type="NCBIfam" id="NF000755">
    <property type="entry name" value="PRK00046.1"/>
    <property type="match status" value="1"/>
</dbReference>
<evidence type="ECO:0000256" key="3">
    <source>
        <dbReference type="ARBA" id="ARBA00004496"/>
    </source>
</evidence>
<dbReference type="PANTHER" id="PTHR21071">
    <property type="entry name" value="UDP-N-ACETYLENOLPYRUVOYLGLUCOSAMINE REDUCTASE"/>
    <property type="match status" value="1"/>
</dbReference>
<protein>
    <recommendedName>
        <fullName evidence="7 20">UDP-N-acetylenolpyruvoylglucosamine reductase</fullName>
        <ecNumber evidence="6 20">1.3.1.98</ecNumber>
    </recommendedName>
    <alternativeName>
        <fullName evidence="18 20">UDP-N-acetylmuramate dehydrogenase</fullName>
    </alternativeName>
</protein>
<evidence type="ECO:0000256" key="2">
    <source>
        <dbReference type="ARBA" id="ARBA00003921"/>
    </source>
</evidence>
<comment type="subcellular location">
    <subcellularLocation>
        <location evidence="3 20">Cytoplasm</location>
    </subcellularLocation>
</comment>
<evidence type="ECO:0000256" key="4">
    <source>
        <dbReference type="ARBA" id="ARBA00004752"/>
    </source>
</evidence>
<keyword evidence="13 20" id="KW-0133">Cell shape</keyword>
<keyword evidence="10 20" id="KW-0285">Flavoprotein</keyword>
<keyword evidence="9 20" id="KW-0132">Cell division</keyword>
<keyword evidence="15 20" id="KW-0560">Oxidoreductase</keyword>
<dbReference type="NCBIfam" id="TIGR00179">
    <property type="entry name" value="murB"/>
    <property type="match status" value="1"/>
</dbReference>
<comment type="cofactor">
    <cofactor evidence="1 20">
        <name>FAD</name>
        <dbReference type="ChEBI" id="CHEBI:57692"/>
    </cofactor>
</comment>
<dbReference type="GO" id="GO:0008762">
    <property type="term" value="F:UDP-N-acetylmuramate dehydrogenase activity"/>
    <property type="evidence" value="ECO:0007669"/>
    <property type="project" value="UniProtKB-EC"/>
</dbReference>
<dbReference type="Proteomes" id="UP001597044">
    <property type="component" value="Unassembled WGS sequence"/>
</dbReference>
<dbReference type="Gene3D" id="3.30.43.10">
    <property type="entry name" value="Uridine Diphospho-n-acetylenolpyruvylglucosamine Reductase, domain 2"/>
    <property type="match status" value="1"/>
</dbReference>
<evidence type="ECO:0000256" key="18">
    <source>
        <dbReference type="ARBA" id="ARBA00031026"/>
    </source>
</evidence>
<dbReference type="Gene3D" id="3.90.78.10">
    <property type="entry name" value="UDP-N-acetylenolpyruvoylglucosamine reductase, C-terminal domain"/>
    <property type="match status" value="1"/>
</dbReference>
<evidence type="ECO:0000256" key="19">
    <source>
        <dbReference type="ARBA" id="ARBA00048914"/>
    </source>
</evidence>
<dbReference type="HAMAP" id="MF_00037">
    <property type="entry name" value="MurB"/>
    <property type="match status" value="1"/>
</dbReference>
<keyword evidence="16 20" id="KW-0131">Cell cycle</keyword>
<comment type="function">
    <text evidence="2 20">Cell wall formation.</text>
</comment>
<dbReference type="InterPro" id="IPR003170">
    <property type="entry name" value="MurB"/>
</dbReference>
<sequence length="353" mass="37413">MSTAIRENVDLQAFNTLGLRARAAHFVELTNEADLAPLLARAKAEAWPVQLLGGGSNIVFAGDVSGLTIRLSLRGIRLISDSQAGAKIVAEDCVIIEAAAGESWHEFTQYTLAQGWAGLENLSLIPGSVGAAPVQNIGAYGVEVADVMHSLRAYDREQGRVVELSAADCGFAYRDSIFKSQQPGRYVILSVRFALSAKRPLVLGYGDIQTALATAGVQEPSAIDVAQAVIRIRQAKLPDPAVLGNAGSFFKNPLVPSAQIEQLQAHFPGLAAYPAQLSTPGWQKVAAGWLIEQAGWKGYRRGSVAVHERQALVLVHHGGGNGAELLALAADIVASVQARYGIHLEQEPVLMGG</sequence>
<comment type="similarity">
    <text evidence="5 20">Belongs to the MurB family.</text>
</comment>
<dbReference type="InterPro" id="IPR016169">
    <property type="entry name" value="FAD-bd_PCMH_sub2"/>
</dbReference>
<evidence type="ECO:0000256" key="1">
    <source>
        <dbReference type="ARBA" id="ARBA00001974"/>
    </source>
</evidence>
<organism evidence="22 23">
    <name type="scientific">Paraperlucidibaca wandonensis</name>
    <dbReference type="NCBI Taxonomy" id="1268273"/>
    <lineage>
        <taxon>Bacteria</taxon>
        <taxon>Pseudomonadati</taxon>
        <taxon>Pseudomonadota</taxon>
        <taxon>Gammaproteobacteria</taxon>
        <taxon>Moraxellales</taxon>
        <taxon>Moraxellaceae</taxon>
        <taxon>Paraperlucidibaca</taxon>
    </lineage>
</organism>
<comment type="catalytic activity">
    <reaction evidence="19 20">
        <text>UDP-N-acetyl-alpha-D-muramate + NADP(+) = UDP-N-acetyl-3-O-(1-carboxyvinyl)-alpha-D-glucosamine + NADPH + H(+)</text>
        <dbReference type="Rhea" id="RHEA:12248"/>
        <dbReference type="ChEBI" id="CHEBI:15378"/>
        <dbReference type="ChEBI" id="CHEBI:57783"/>
        <dbReference type="ChEBI" id="CHEBI:58349"/>
        <dbReference type="ChEBI" id="CHEBI:68483"/>
        <dbReference type="ChEBI" id="CHEBI:70757"/>
        <dbReference type="EC" id="1.3.1.98"/>
    </reaction>
</comment>
<dbReference type="SUPFAM" id="SSF56176">
    <property type="entry name" value="FAD-binding/transporter-associated domain-like"/>
    <property type="match status" value="1"/>
</dbReference>
<evidence type="ECO:0000256" key="9">
    <source>
        <dbReference type="ARBA" id="ARBA00022618"/>
    </source>
</evidence>
<evidence type="ECO:0000256" key="6">
    <source>
        <dbReference type="ARBA" id="ARBA00012518"/>
    </source>
</evidence>
<keyword evidence="17 20" id="KW-0961">Cell wall biogenesis/degradation</keyword>
<dbReference type="InterPro" id="IPR011601">
    <property type="entry name" value="MurB_C"/>
</dbReference>
<gene>
    <name evidence="20 22" type="primary">murB</name>
    <name evidence="22" type="ORF">ACFQ0F_06200</name>
</gene>
<dbReference type="SUPFAM" id="SSF56194">
    <property type="entry name" value="Uridine diphospho-N-Acetylenolpyruvylglucosamine reductase, MurB, C-terminal domain"/>
    <property type="match status" value="1"/>
</dbReference>
<accession>A0ABW3HFC1</accession>
<evidence type="ECO:0000256" key="8">
    <source>
        <dbReference type="ARBA" id="ARBA00022490"/>
    </source>
</evidence>
<evidence type="ECO:0000313" key="22">
    <source>
        <dbReference type="EMBL" id="MFD0949981.1"/>
    </source>
</evidence>
<dbReference type="Pfam" id="PF02873">
    <property type="entry name" value="MurB_C"/>
    <property type="match status" value="1"/>
</dbReference>
<dbReference type="InterPro" id="IPR006094">
    <property type="entry name" value="Oxid_FAD_bind_N"/>
</dbReference>
<evidence type="ECO:0000256" key="13">
    <source>
        <dbReference type="ARBA" id="ARBA00022960"/>
    </source>
</evidence>
<feature type="active site" description="Proton donor" evidence="20">
    <location>
        <position position="248"/>
    </location>
</feature>
<evidence type="ECO:0000256" key="7">
    <source>
        <dbReference type="ARBA" id="ARBA00015188"/>
    </source>
</evidence>
<comment type="caution">
    <text evidence="22">The sequence shown here is derived from an EMBL/GenBank/DDBJ whole genome shotgun (WGS) entry which is preliminary data.</text>
</comment>
<evidence type="ECO:0000256" key="16">
    <source>
        <dbReference type="ARBA" id="ARBA00023306"/>
    </source>
</evidence>
<proteinExistence type="inferred from homology"/>
<dbReference type="InterPro" id="IPR016166">
    <property type="entry name" value="FAD-bd_PCMH"/>
</dbReference>
<reference evidence="23" key="1">
    <citation type="journal article" date="2019" name="Int. J. Syst. Evol. Microbiol.">
        <title>The Global Catalogue of Microorganisms (GCM) 10K type strain sequencing project: providing services to taxonomists for standard genome sequencing and annotation.</title>
        <authorList>
            <consortium name="The Broad Institute Genomics Platform"/>
            <consortium name="The Broad Institute Genome Sequencing Center for Infectious Disease"/>
            <person name="Wu L."/>
            <person name="Ma J."/>
        </authorList>
    </citation>
    <scope>NUCLEOTIDE SEQUENCE [LARGE SCALE GENOMIC DNA]</scope>
    <source>
        <strain evidence="23">CCUG 63419</strain>
    </source>
</reference>
<evidence type="ECO:0000256" key="11">
    <source>
        <dbReference type="ARBA" id="ARBA00022827"/>
    </source>
</evidence>
<evidence type="ECO:0000256" key="10">
    <source>
        <dbReference type="ARBA" id="ARBA00022630"/>
    </source>
</evidence>
<dbReference type="Pfam" id="PF01565">
    <property type="entry name" value="FAD_binding_4"/>
    <property type="match status" value="1"/>
</dbReference>
<evidence type="ECO:0000313" key="23">
    <source>
        <dbReference type="Proteomes" id="UP001597044"/>
    </source>
</evidence>
<dbReference type="InterPro" id="IPR036635">
    <property type="entry name" value="MurB_C_sf"/>
</dbReference>
<evidence type="ECO:0000256" key="17">
    <source>
        <dbReference type="ARBA" id="ARBA00023316"/>
    </source>
</evidence>
<evidence type="ECO:0000256" key="15">
    <source>
        <dbReference type="ARBA" id="ARBA00023002"/>
    </source>
</evidence>
<evidence type="ECO:0000256" key="20">
    <source>
        <dbReference type="HAMAP-Rule" id="MF_00037"/>
    </source>
</evidence>
<feature type="active site" evidence="20">
    <location>
        <position position="347"/>
    </location>
</feature>
<dbReference type="RefSeq" id="WP_379070237.1">
    <property type="nucleotide sequence ID" value="NZ_JBHTIT010000001.1"/>
</dbReference>
<feature type="domain" description="FAD-binding PCMH-type" evidence="21">
    <location>
        <begin position="19"/>
        <end position="198"/>
    </location>
</feature>
<dbReference type="EMBL" id="JBHTIT010000001">
    <property type="protein sequence ID" value="MFD0949981.1"/>
    <property type="molecule type" value="Genomic_DNA"/>
</dbReference>
<evidence type="ECO:0000256" key="5">
    <source>
        <dbReference type="ARBA" id="ARBA00010485"/>
    </source>
</evidence>
<dbReference type="InterPro" id="IPR016167">
    <property type="entry name" value="FAD-bd_PCMH_sub1"/>
</dbReference>
<keyword evidence="23" id="KW-1185">Reference proteome</keyword>
<evidence type="ECO:0000259" key="21">
    <source>
        <dbReference type="PROSITE" id="PS51387"/>
    </source>
</evidence>
<dbReference type="PANTHER" id="PTHR21071:SF4">
    <property type="entry name" value="UDP-N-ACETYLENOLPYRUVOYLGLUCOSAMINE REDUCTASE"/>
    <property type="match status" value="1"/>
</dbReference>
<dbReference type="InterPro" id="IPR036318">
    <property type="entry name" value="FAD-bd_PCMH-like_sf"/>
</dbReference>
<keyword evidence="11 20" id="KW-0274">FAD</keyword>
<feature type="active site" evidence="20">
    <location>
        <position position="174"/>
    </location>
</feature>
<name>A0ABW3HFC1_9GAMM</name>
<dbReference type="NCBIfam" id="NF010478">
    <property type="entry name" value="PRK13903.1"/>
    <property type="match status" value="1"/>
</dbReference>
<dbReference type="EC" id="1.3.1.98" evidence="6 20"/>
<evidence type="ECO:0000256" key="14">
    <source>
        <dbReference type="ARBA" id="ARBA00022984"/>
    </source>
</evidence>